<accession>A0A3A5H301</accession>
<organism evidence="2 3">
    <name type="scientific">Nocardioides cavernaquae</name>
    <dbReference type="NCBI Taxonomy" id="2321396"/>
    <lineage>
        <taxon>Bacteria</taxon>
        <taxon>Bacillati</taxon>
        <taxon>Actinomycetota</taxon>
        <taxon>Actinomycetes</taxon>
        <taxon>Propionibacteriales</taxon>
        <taxon>Nocardioidaceae</taxon>
        <taxon>Nocardioides</taxon>
    </lineage>
</organism>
<dbReference type="AlphaFoldDB" id="A0A3A5H301"/>
<feature type="transmembrane region" description="Helical" evidence="1">
    <location>
        <begin position="161"/>
        <end position="184"/>
    </location>
</feature>
<sequence length="250" mass="25730">MATSVHAALTPLAIDWQTPVKDGLSSIATFVPKLLIFLLILFIAWLIAKGVAKFLGLVLGRLGFNALLTKAGADDVLRGAQIEPIGLITKLAYYFILLIGLQLALSAFGPTNPVSQLVDKIVLWLPQAFVAIVIVIIAGAVANAVKDLLAASLGGVSYGGLLAKIVGGFIVALGVIAALNQIGIGTSVTLPVLITVLATVGGILVVGVGGGLIGPMRSRWEGWLTQISADAAASGQQGQHANSSYEPTTF</sequence>
<reference evidence="3" key="1">
    <citation type="submission" date="2018-09" db="EMBL/GenBank/DDBJ databases">
        <authorList>
            <person name="Zhu H."/>
        </authorList>
    </citation>
    <scope>NUCLEOTIDE SEQUENCE [LARGE SCALE GENOMIC DNA]</scope>
    <source>
        <strain evidence="3">K1W22B-1</strain>
    </source>
</reference>
<keyword evidence="1" id="KW-0472">Membrane</keyword>
<dbReference type="RefSeq" id="WP_120059070.1">
    <property type="nucleotide sequence ID" value="NZ_QYRP01000002.1"/>
</dbReference>
<dbReference type="OrthoDB" id="5184470at2"/>
<feature type="transmembrane region" description="Helical" evidence="1">
    <location>
        <begin position="121"/>
        <end position="141"/>
    </location>
</feature>
<evidence type="ECO:0000313" key="3">
    <source>
        <dbReference type="Proteomes" id="UP000276542"/>
    </source>
</evidence>
<dbReference type="Pfam" id="PF05552">
    <property type="entry name" value="MS_channel_1st_1"/>
    <property type="match status" value="2"/>
</dbReference>
<feature type="transmembrane region" description="Helical" evidence="1">
    <location>
        <begin position="27"/>
        <end position="48"/>
    </location>
</feature>
<proteinExistence type="predicted"/>
<keyword evidence="1" id="KW-0812">Transmembrane</keyword>
<dbReference type="Proteomes" id="UP000276542">
    <property type="component" value="Unassembled WGS sequence"/>
</dbReference>
<evidence type="ECO:0000313" key="2">
    <source>
        <dbReference type="EMBL" id="RJS45169.1"/>
    </source>
</evidence>
<comment type="caution">
    <text evidence="2">The sequence shown here is derived from an EMBL/GenBank/DDBJ whole genome shotgun (WGS) entry which is preliminary data.</text>
</comment>
<protein>
    <recommendedName>
        <fullName evidence="4">Mechanosensitive ion channel</fullName>
    </recommendedName>
</protein>
<feature type="transmembrane region" description="Helical" evidence="1">
    <location>
        <begin position="91"/>
        <end position="109"/>
    </location>
</feature>
<feature type="transmembrane region" description="Helical" evidence="1">
    <location>
        <begin position="190"/>
        <end position="213"/>
    </location>
</feature>
<gene>
    <name evidence="2" type="ORF">D4739_02245</name>
</gene>
<name>A0A3A5H301_9ACTN</name>
<keyword evidence="3" id="KW-1185">Reference proteome</keyword>
<evidence type="ECO:0008006" key="4">
    <source>
        <dbReference type="Google" id="ProtNLM"/>
    </source>
</evidence>
<evidence type="ECO:0000256" key="1">
    <source>
        <dbReference type="SAM" id="Phobius"/>
    </source>
</evidence>
<dbReference type="EMBL" id="QYRP01000002">
    <property type="protein sequence ID" value="RJS45169.1"/>
    <property type="molecule type" value="Genomic_DNA"/>
</dbReference>
<keyword evidence="1" id="KW-1133">Transmembrane helix</keyword>
<dbReference type="InterPro" id="IPR008910">
    <property type="entry name" value="MSC_TM_helix"/>
</dbReference>